<evidence type="ECO:0000313" key="2">
    <source>
        <dbReference type="Proteomes" id="UP001627154"/>
    </source>
</evidence>
<organism evidence="1 2">
    <name type="scientific">Trichogramma kaykai</name>
    <dbReference type="NCBI Taxonomy" id="54128"/>
    <lineage>
        <taxon>Eukaryota</taxon>
        <taxon>Metazoa</taxon>
        <taxon>Ecdysozoa</taxon>
        <taxon>Arthropoda</taxon>
        <taxon>Hexapoda</taxon>
        <taxon>Insecta</taxon>
        <taxon>Pterygota</taxon>
        <taxon>Neoptera</taxon>
        <taxon>Endopterygota</taxon>
        <taxon>Hymenoptera</taxon>
        <taxon>Apocrita</taxon>
        <taxon>Proctotrupomorpha</taxon>
        <taxon>Chalcidoidea</taxon>
        <taxon>Trichogrammatidae</taxon>
        <taxon>Trichogramma</taxon>
    </lineage>
</organism>
<comment type="caution">
    <text evidence="1">The sequence shown here is derived from an EMBL/GenBank/DDBJ whole genome shotgun (WGS) entry which is preliminary data.</text>
</comment>
<dbReference type="EMBL" id="JBJJXI010000021">
    <property type="protein sequence ID" value="KAL3405070.1"/>
    <property type="molecule type" value="Genomic_DNA"/>
</dbReference>
<gene>
    <name evidence="1" type="ORF">TKK_002127</name>
</gene>
<sequence length="111" mass="13190">MLFYVGKHFDPRQMQLASIQYNVRKLSIKPLHSPDICRPHTSSTVPNTYDRIIIRYARLLSNLVNYINTEQHLDRAVASAHKRRKCRFFENLFNSEKKIIRVFFNRQHGSS</sequence>
<proteinExistence type="predicted"/>
<dbReference type="Proteomes" id="UP001627154">
    <property type="component" value="Unassembled WGS sequence"/>
</dbReference>
<dbReference type="AlphaFoldDB" id="A0ABD2XIR3"/>
<name>A0ABD2XIR3_9HYME</name>
<protein>
    <submittedName>
        <fullName evidence="1">Uncharacterized protein</fullName>
    </submittedName>
</protein>
<evidence type="ECO:0000313" key="1">
    <source>
        <dbReference type="EMBL" id="KAL3405070.1"/>
    </source>
</evidence>
<accession>A0ABD2XIR3</accession>
<keyword evidence="2" id="KW-1185">Reference proteome</keyword>
<reference evidence="1 2" key="1">
    <citation type="journal article" date="2024" name="bioRxiv">
        <title>A reference genome for Trichogramma kaykai: A tiny desert-dwelling parasitoid wasp with competing sex-ratio distorters.</title>
        <authorList>
            <person name="Culotta J."/>
            <person name="Lindsey A.R."/>
        </authorList>
    </citation>
    <scope>NUCLEOTIDE SEQUENCE [LARGE SCALE GENOMIC DNA]</scope>
    <source>
        <strain evidence="1 2">KSX58</strain>
    </source>
</reference>